<proteinExistence type="predicted"/>
<sequence length="545" mass="57891">MRMIDAMGIQVELSSLEPPRRSSPFAQQQYGPWHYHDVRSSSRYGWGEGAALISNAFSEGRLAGGPICSGAEEGGSSKSNKKTAAPRPALVVERALEQQQQQQQQQQQPGTNNSTGLPEVHVLPEHEPVQLPPPSCASTTTSSSWPLAILIPAATTPILTFPLVAPIPDVQLPSRPRPNLKRARPSTDVDGHNTAPLACKKRRLRLHVVTSRLSCPFSLPATHILHRESILKGCDKRLRSIAAAANRRMAMAGWGVGAAAAAAAGGQNGSVPLGGGGGMTAMGGNGGGAASWLRKMAVMNRFRMRMLGENMARARAQQQQQQQAQQAAQAQGQGQAAGQEVVVPGGHGVGCGQVQVGGNAGGVVPIVRSLQQQQQQQQQQQPQAYLYGAGTNPQLPLGQLLQAAAGGQPGRQAPTGFPPPPVIHTNTNTTTSSGPLAPPAPSAPRHLPRSPPRLHPLRSSPDLVRPLDDKDFHVDEDEDVAFPTSAHESRYEGEEDEDGHEVYADFGVLFGGDDVDEEEEEGNSLSCCDGEMGVEQQQQHEYLGL</sequence>
<evidence type="ECO:0000313" key="2">
    <source>
        <dbReference type="EMBL" id="KAK3954540.1"/>
    </source>
</evidence>
<reference evidence="2" key="1">
    <citation type="journal article" date="2023" name="Mol. Phylogenet. Evol.">
        <title>Genome-scale phylogeny and comparative genomics of the fungal order Sordariales.</title>
        <authorList>
            <person name="Hensen N."/>
            <person name="Bonometti L."/>
            <person name="Westerberg I."/>
            <person name="Brannstrom I.O."/>
            <person name="Guillou S."/>
            <person name="Cros-Aarteil S."/>
            <person name="Calhoun S."/>
            <person name="Haridas S."/>
            <person name="Kuo A."/>
            <person name="Mondo S."/>
            <person name="Pangilinan J."/>
            <person name="Riley R."/>
            <person name="LaButti K."/>
            <person name="Andreopoulos B."/>
            <person name="Lipzen A."/>
            <person name="Chen C."/>
            <person name="Yan M."/>
            <person name="Daum C."/>
            <person name="Ng V."/>
            <person name="Clum A."/>
            <person name="Steindorff A."/>
            <person name="Ohm R.A."/>
            <person name="Martin F."/>
            <person name="Silar P."/>
            <person name="Natvig D.O."/>
            <person name="Lalanne C."/>
            <person name="Gautier V."/>
            <person name="Ament-Velasquez S.L."/>
            <person name="Kruys A."/>
            <person name="Hutchinson M.I."/>
            <person name="Powell A.J."/>
            <person name="Barry K."/>
            <person name="Miller A.N."/>
            <person name="Grigoriev I.V."/>
            <person name="Debuchy R."/>
            <person name="Gladieux P."/>
            <person name="Hiltunen Thoren M."/>
            <person name="Johannesson H."/>
        </authorList>
    </citation>
    <scope>NUCLEOTIDE SEQUENCE</scope>
    <source>
        <strain evidence="2">CBS 626.80</strain>
    </source>
</reference>
<feature type="compositionally biased region" description="Low complexity" evidence="1">
    <location>
        <begin position="313"/>
        <end position="331"/>
    </location>
</feature>
<dbReference type="Proteomes" id="UP001303222">
    <property type="component" value="Unassembled WGS sequence"/>
</dbReference>
<accession>A0AAN6NYZ2</accession>
<protein>
    <submittedName>
        <fullName evidence="2">Uncharacterized protein</fullName>
    </submittedName>
</protein>
<feature type="compositionally biased region" description="Acidic residues" evidence="1">
    <location>
        <begin position="513"/>
        <end position="522"/>
    </location>
</feature>
<feature type="compositionally biased region" description="Polar residues" evidence="1">
    <location>
        <begin position="424"/>
        <end position="434"/>
    </location>
</feature>
<feature type="region of interest" description="Disordered" evidence="1">
    <location>
        <begin position="311"/>
        <end position="331"/>
    </location>
</feature>
<dbReference type="AlphaFoldDB" id="A0AAN6NYZ2"/>
<evidence type="ECO:0000313" key="3">
    <source>
        <dbReference type="Proteomes" id="UP001303222"/>
    </source>
</evidence>
<name>A0AAN6NYZ2_9PEZI</name>
<feature type="compositionally biased region" description="Low complexity" evidence="1">
    <location>
        <begin position="405"/>
        <end position="414"/>
    </location>
</feature>
<feature type="region of interest" description="Disordered" evidence="1">
    <location>
        <begin position="513"/>
        <end position="532"/>
    </location>
</feature>
<dbReference type="PANTHER" id="PTHR10019">
    <property type="entry name" value="SNF5"/>
    <property type="match status" value="1"/>
</dbReference>
<feature type="region of interest" description="Disordered" evidence="1">
    <location>
        <begin position="68"/>
        <end position="87"/>
    </location>
</feature>
<gene>
    <name evidence="2" type="ORF">QBC32DRAFT_322502</name>
</gene>
<organism evidence="2 3">
    <name type="scientific">Pseudoneurospora amorphoporcata</name>
    <dbReference type="NCBI Taxonomy" id="241081"/>
    <lineage>
        <taxon>Eukaryota</taxon>
        <taxon>Fungi</taxon>
        <taxon>Dikarya</taxon>
        <taxon>Ascomycota</taxon>
        <taxon>Pezizomycotina</taxon>
        <taxon>Sordariomycetes</taxon>
        <taxon>Sordariomycetidae</taxon>
        <taxon>Sordariales</taxon>
        <taxon>Sordariaceae</taxon>
        <taxon>Pseudoneurospora</taxon>
    </lineage>
</organism>
<evidence type="ECO:0000256" key="1">
    <source>
        <dbReference type="SAM" id="MobiDB-lite"/>
    </source>
</evidence>
<feature type="region of interest" description="Disordered" evidence="1">
    <location>
        <begin position="405"/>
        <end position="499"/>
    </location>
</feature>
<feature type="region of interest" description="Disordered" evidence="1">
    <location>
        <begin position="174"/>
        <end position="194"/>
    </location>
</feature>
<keyword evidence="3" id="KW-1185">Reference proteome</keyword>
<feature type="region of interest" description="Disordered" evidence="1">
    <location>
        <begin position="95"/>
        <end position="119"/>
    </location>
</feature>
<reference evidence="2" key="2">
    <citation type="submission" date="2023-06" db="EMBL/GenBank/DDBJ databases">
        <authorList>
            <consortium name="Lawrence Berkeley National Laboratory"/>
            <person name="Mondo S.J."/>
            <person name="Hensen N."/>
            <person name="Bonometti L."/>
            <person name="Westerberg I."/>
            <person name="Brannstrom I.O."/>
            <person name="Guillou S."/>
            <person name="Cros-Aarteil S."/>
            <person name="Calhoun S."/>
            <person name="Haridas S."/>
            <person name="Kuo A."/>
            <person name="Pangilinan J."/>
            <person name="Riley R."/>
            <person name="Labutti K."/>
            <person name="Andreopoulos B."/>
            <person name="Lipzen A."/>
            <person name="Chen C."/>
            <person name="Yanf M."/>
            <person name="Daum C."/>
            <person name="Ng V."/>
            <person name="Clum A."/>
            <person name="Steindorff A."/>
            <person name="Ohm R."/>
            <person name="Martin F."/>
            <person name="Silar P."/>
            <person name="Natvig D."/>
            <person name="Lalanne C."/>
            <person name="Gautier V."/>
            <person name="Ament-Velasquez S.L."/>
            <person name="Kruys A."/>
            <person name="Hutchinson M.I."/>
            <person name="Powell A.J."/>
            <person name="Barry K."/>
            <person name="Miller A.N."/>
            <person name="Grigoriev I.V."/>
            <person name="Debuchy R."/>
            <person name="Gladieux P."/>
            <person name="Thoren M.H."/>
            <person name="Johannesson H."/>
        </authorList>
    </citation>
    <scope>NUCLEOTIDE SEQUENCE</scope>
    <source>
        <strain evidence="2">CBS 626.80</strain>
    </source>
</reference>
<dbReference type="EMBL" id="MU859088">
    <property type="protein sequence ID" value="KAK3954540.1"/>
    <property type="molecule type" value="Genomic_DNA"/>
</dbReference>
<feature type="compositionally biased region" description="Low complexity" evidence="1">
    <location>
        <begin position="98"/>
        <end position="108"/>
    </location>
</feature>
<comment type="caution">
    <text evidence="2">The sequence shown here is derived from an EMBL/GenBank/DDBJ whole genome shotgun (WGS) entry which is preliminary data.</text>
</comment>